<accession>A0A166GG48</accession>
<dbReference type="Gramene" id="KZN08921">
    <property type="protein sequence ID" value="KZN08921"/>
    <property type="gene ID" value="DCAR_001577"/>
</dbReference>
<protein>
    <submittedName>
        <fullName evidence="1">Uncharacterized protein</fullName>
    </submittedName>
</protein>
<keyword evidence="3" id="KW-1185">Reference proteome</keyword>
<reference evidence="1" key="1">
    <citation type="journal article" date="2016" name="Nat. Genet.">
        <title>A high-quality carrot genome assembly provides new insights into carotenoid accumulation and asterid genome evolution.</title>
        <authorList>
            <person name="Iorizzo M."/>
            <person name="Ellison S."/>
            <person name="Senalik D."/>
            <person name="Zeng P."/>
            <person name="Satapoomin P."/>
            <person name="Huang J."/>
            <person name="Bowman M."/>
            <person name="Iovene M."/>
            <person name="Sanseverino W."/>
            <person name="Cavagnaro P."/>
            <person name="Yildiz M."/>
            <person name="Macko-Podgorni A."/>
            <person name="Moranska E."/>
            <person name="Grzebelus E."/>
            <person name="Grzebelus D."/>
            <person name="Ashrafi H."/>
            <person name="Zheng Z."/>
            <person name="Cheng S."/>
            <person name="Spooner D."/>
            <person name="Van Deynze A."/>
            <person name="Simon P."/>
        </authorList>
    </citation>
    <scope>NUCLEOTIDE SEQUENCE [LARGE SCALE GENOMIC DNA]</scope>
    <source>
        <tissue evidence="1">Leaf</tissue>
    </source>
</reference>
<dbReference type="AlphaFoldDB" id="A0A166GG48"/>
<dbReference type="EMBL" id="LNRQ01000001">
    <property type="protein sequence ID" value="KZN08921.1"/>
    <property type="molecule type" value="Genomic_DNA"/>
</dbReference>
<dbReference type="Proteomes" id="UP000077755">
    <property type="component" value="Chromosome 1"/>
</dbReference>
<reference evidence="2" key="2">
    <citation type="submission" date="2022-03" db="EMBL/GenBank/DDBJ databases">
        <title>Draft title - Genomic analysis of global carrot germplasm unveils the trajectory of domestication and the origin of high carotenoid orange carrot.</title>
        <authorList>
            <person name="Iorizzo M."/>
            <person name="Ellison S."/>
            <person name="Senalik D."/>
            <person name="Macko-Podgorni A."/>
            <person name="Grzebelus D."/>
            <person name="Bostan H."/>
            <person name="Rolling W."/>
            <person name="Curaba J."/>
            <person name="Simon P."/>
        </authorList>
    </citation>
    <scope>NUCLEOTIDE SEQUENCE</scope>
    <source>
        <tissue evidence="2">Leaf</tissue>
    </source>
</reference>
<gene>
    <name evidence="1" type="ORF">DCAR_001577</name>
    <name evidence="2" type="ORF">DCAR_0101569</name>
</gene>
<evidence type="ECO:0000313" key="3">
    <source>
        <dbReference type="Proteomes" id="UP000077755"/>
    </source>
</evidence>
<evidence type="ECO:0000313" key="1">
    <source>
        <dbReference type="EMBL" id="KZN08921.1"/>
    </source>
</evidence>
<evidence type="ECO:0000313" key="2">
    <source>
        <dbReference type="EMBL" id="WOG82405.1"/>
    </source>
</evidence>
<proteinExistence type="predicted"/>
<organism evidence="1">
    <name type="scientific">Daucus carota subsp. sativus</name>
    <name type="common">Carrot</name>
    <dbReference type="NCBI Taxonomy" id="79200"/>
    <lineage>
        <taxon>Eukaryota</taxon>
        <taxon>Viridiplantae</taxon>
        <taxon>Streptophyta</taxon>
        <taxon>Embryophyta</taxon>
        <taxon>Tracheophyta</taxon>
        <taxon>Spermatophyta</taxon>
        <taxon>Magnoliopsida</taxon>
        <taxon>eudicotyledons</taxon>
        <taxon>Gunneridae</taxon>
        <taxon>Pentapetalae</taxon>
        <taxon>asterids</taxon>
        <taxon>campanulids</taxon>
        <taxon>Apiales</taxon>
        <taxon>Apiaceae</taxon>
        <taxon>Apioideae</taxon>
        <taxon>Scandiceae</taxon>
        <taxon>Daucinae</taxon>
        <taxon>Daucus</taxon>
        <taxon>Daucus sect. Daucus</taxon>
    </lineage>
</organism>
<sequence>MISGSLGYLYQSANKLWALLLGLQLSHRIRKNLVELETESEKALREWDDWRWYVDPCHNRVIQQLNQRVRDRSLVLRKKSMVESQNRLARYLAEDGAATKFRQIQIFRPFERVTDEDEYQQLQQGEWVMEGLDENGSDGEEGEAANAAVGFLDID</sequence>
<name>A0A166GG48_DAUCS</name>
<dbReference type="EMBL" id="CP093343">
    <property type="protein sequence ID" value="WOG82405.1"/>
    <property type="molecule type" value="Genomic_DNA"/>
</dbReference>